<gene>
    <name evidence="3" type="primary">LOC121502066</name>
    <name evidence="4" type="synonym">LOC138929361</name>
    <name evidence="5" type="synonym">LOC138929374</name>
</gene>
<dbReference type="RefSeq" id="XP_070144905.1">
    <property type="nucleotide sequence ID" value="XM_070288804.1"/>
</dbReference>
<feature type="compositionally biased region" description="Basic and acidic residues" evidence="1">
    <location>
        <begin position="301"/>
        <end position="312"/>
    </location>
</feature>
<reference evidence="3 4" key="1">
    <citation type="submission" date="2025-05" db="UniProtKB">
        <authorList>
            <consortium name="RefSeq"/>
        </authorList>
    </citation>
    <scope>IDENTIFICATION</scope>
    <source>
        <strain evidence="3 4">14028-0561.14</strain>
        <tissue evidence="3 4">Whole fly</tissue>
    </source>
</reference>
<accession>A0ABM3C4W2</accession>
<keyword evidence="2" id="KW-1185">Reference proteome</keyword>
<feature type="region of interest" description="Disordered" evidence="1">
    <location>
        <begin position="79"/>
        <end position="101"/>
    </location>
</feature>
<evidence type="ECO:0000313" key="2">
    <source>
        <dbReference type="Proteomes" id="UP001652661"/>
    </source>
</evidence>
<sequence>MQDTVTTNPVGAEQYPSYLSALNPLGMNTSKRHRYRPENIRDPRINKIKTAYTENWLHQQEQANMTSTPLLNMEKENVNLEPGTTSPPPEPLLTPKIEEPAEKPRGTELERLLLTSPTPFSRDTNKLLVKSLQDLYKRQNDEIKRQLLEDSEDESEDEIPLKQLVYGKPNNKIDRRQLKLTQMPNKPITRLSTGASASCATYRDKPRRRRNLASQTQLDPAIRELPMPDENSNNQETNQLADSSLQTRNYNAAANSDETTLEEQMPCSSVSLRCLNLTPNLGRDEVLSQQAPIQTQTAHPTTEETQTKESTRPTKRSRRRNNISTAKTAQRGDTEAARYSCETPCPRRRKPSLPTNRNCDCGIENFDETMLKFVNKANKAIIKIIESINKTHRQCRDTNDNIEIFNLKGQK</sequence>
<evidence type="ECO:0000313" key="4">
    <source>
        <dbReference type="RefSeq" id="XP_070144905.1"/>
    </source>
</evidence>
<dbReference type="Proteomes" id="UP001652661">
    <property type="component" value="Unplaced"/>
</dbReference>
<feature type="compositionally biased region" description="Polar residues" evidence="1">
    <location>
        <begin position="183"/>
        <end position="199"/>
    </location>
</feature>
<evidence type="ECO:0000256" key="1">
    <source>
        <dbReference type="SAM" id="MobiDB-lite"/>
    </source>
</evidence>
<protein>
    <submittedName>
        <fullName evidence="4">Uncharacterized protein isoform X1</fullName>
    </submittedName>
</protein>
<feature type="region of interest" description="Disordered" evidence="1">
    <location>
        <begin position="290"/>
        <end position="349"/>
    </location>
</feature>
<evidence type="ECO:0000313" key="5">
    <source>
        <dbReference type="RefSeq" id="XP_070144916.1"/>
    </source>
</evidence>
<proteinExistence type="predicted"/>
<evidence type="ECO:0000313" key="3">
    <source>
        <dbReference type="RefSeq" id="XP_041630717.1"/>
    </source>
</evidence>
<dbReference type="RefSeq" id="XP_070144916.1">
    <property type="nucleotide sequence ID" value="XM_070288815.1"/>
</dbReference>
<dbReference type="RefSeq" id="XP_041630717.1">
    <property type="nucleotide sequence ID" value="XM_041774783.2"/>
</dbReference>
<feature type="compositionally biased region" description="Polar residues" evidence="1">
    <location>
        <begin position="290"/>
        <end position="300"/>
    </location>
</feature>
<dbReference type="GeneID" id="121502066"/>
<feature type="compositionally biased region" description="Polar residues" evidence="1">
    <location>
        <begin position="230"/>
        <end position="245"/>
    </location>
</feature>
<name>A0ABM3C4W2_DROKI</name>
<feature type="region of interest" description="Disordered" evidence="1">
    <location>
        <begin position="183"/>
        <end position="245"/>
    </location>
</feature>
<organism evidence="2 3">
    <name type="scientific">Drosophila kikkawai</name>
    <name type="common">Fruit fly</name>
    <dbReference type="NCBI Taxonomy" id="30033"/>
    <lineage>
        <taxon>Eukaryota</taxon>
        <taxon>Metazoa</taxon>
        <taxon>Ecdysozoa</taxon>
        <taxon>Arthropoda</taxon>
        <taxon>Hexapoda</taxon>
        <taxon>Insecta</taxon>
        <taxon>Pterygota</taxon>
        <taxon>Neoptera</taxon>
        <taxon>Endopterygota</taxon>
        <taxon>Diptera</taxon>
        <taxon>Brachycera</taxon>
        <taxon>Muscomorpha</taxon>
        <taxon>Ephydroidea</taxon>
        <taxon>Drosophilidae</taxon>
        <taxon>Drosophila</taxon>
        <taxon>Sophophora</taxon>
    </lineage>
</organism>